<evidence type="ECO:0000313" key="3">
    <source>
        <dbReference type="WBParaSite" id="Gr19_v10_g6325.t1"/>
    </source>
</evidence>
<feature type="transmembrane region" description="Helical" evidence="1">
    <location>
        <begin position="153"/>
        <end position="175"/>
    </location>
</feature>
<accession>A0A914I2V1</accession>
<organism evidence="2 3">
    <name type="scientific">Globodera rostochiensis</name>
    <name type="common">Golden nematode worm</name>
    <name type="synonym">Heterodera rostochiensis</name>
    <dbReference type="NCBI Taxonomy" id="31243"/>
    <lineage>
        <taxon>Eukaryota</taxon>
        <taxon>Metazoa</taxon>
        <taxon>Ecdysozoa</taxon>
        <taxon>Nematoda</taxon>
        <taxon>Chromadorea</taxon>
        <taxon>Rhabditida</taxon>
        <taxon>Tylenchina</taxon>
        <taxon>Tylenchomorpha</taxon>
        <taxon>Tylenchoidea</taxon>
        <taxon>Heteroderidae</taxon>
        <taxon>Heteroderinae</taxon>
        <taxon>Globodera</taxon>
    </lineage>
</organism>
<feature type="transmembrane region" description="Helical" evidence="1">
    <location>
        <begin position="296"/>
        <end position="320"/>
    </location>
</feature>
<name>A0A914I2V1_GLORO</name>
<keyword evidence="1" id="KW-1133">Transmembrane helix</keyword>
<keyword evidence="2" id="KW-1185">Reference proteome</keyword>
<keyword evidence="1" id="KW-0472">Membrane</keyword>
<keyword evidence="1" id="KW-0812">Transmembrane</keyword>
<feature type="transmembrane region" description="Helical" evidence="1">
    <location>
        <begin position="78"/>
        <end position="100"/>
    </location>
</feature>
<feature type="transmembrane region" description="Helical" evidence="1">
    <location>
        <begin position="205"/>
        <end position="223"/>
    </location>
</feature>
<feature type="transmembrane region" description="Helical" evidence="1">
    <location>
        <begin position="31"/>
        <end position="58"/>
    </location>
</feature>
<dbReference type="AlphaFoldDB" id="A0A914I2V1"/>
<feature type="transmembrane region" description="Helical" evidence="1">
    <location>
        <begin position="120"/>
        <end position="141"/>
    </location>
</feature>
<evidence type="ECO:0000313" key="2">
    <source>
        <dbReference type="Proteomes" id="UP000887572"/>
    </source>
</evidence>
<proteinExistence type="predicted"/>
<sequence>MAPSVTTKRVVLFVHCTKLNMAIAEPSISPLIALLAFFVYAPLCLMTLLLNLLSIAVLAHGHRYFSQKFFFIVGRHLLAADLLSTTAQLLVAVPVSVMATETAKNYLRSSFAQFVTTFETLAHLNTFHFVALQACAFLPCFQKERVAFRLNAYGSFISLVVWMLIAGQMLLFGFVPCAKRFDPLTLHFFDSCYWSNANQRGSGSALLNIWLSVLLCTAFFIYSTGLSHVRRQMSHFCNHNVRVRRKSISISVIMPSTIGQDGPSSVLPSSPNQLSPKRREVLERKRLTELCRLHDLIVQGFLITMSLAVRFAGFFVMPWLASAMFGISANAIDQRALVCVMANTCILLSLISHPLIYWWWNLRIRALTKEIVETMHKKLLKS</sequence>
<dbReference type="WBParaSite" id="Gr19_v10_g6325.t1">
    <property type="protein sequence ID" value="Gr19_v10_g6325.t1"/>
    <property type="gene ID" value="Gr19_v10_g6325"/>
</dbReference>
<feature type="transmembrane region" description="Helical" evidence="1">
    <location>
        <begin position="340"/>
        <end position="360"/>
    </location>
</feature>
<evidence type="ECO:0000256" key="1">
    <source>
        <dbReference type="SAM" id="Phobius"/>
    </source>
</evidence>
<dbReference type="Proteomes" id="UP000887572">
    <property type="component" value="Unplaced"/>
</dbReference>
<reference evidence="3" key="1">
    <citation type="submission" date="2022-11" db="UniProtKB">
        <authorList>
            <consortium name="WormBaseParasite"/>
        </authorList>
    </citation>
    <scope>IDENTIFICATION</scope>
</reference>
<protein>
    <submittedName>
        <fullName evidence="3">G protein-coupled receptor</fullName>
    </submittedName>
</protein>